<dbReference type="InterPro" id="IPR001958">
    <property type="entry name" value="Tet-R_TetA/multi-R_MdtG-like"/>
</dbReference>
<dbReference type="InterPro" id="IPR011701">
    <property type="entry name" value="MFS"/>
</dbReference>
<dbReference type="InterPro" id="IPR036259">
    <property type="entry name" value="MFS_trans_sf"/>
</dbReference>
<comment type="function">
    <text evidence="1">Resistance to tetracycline by an active tetracycline efflux. This is an energy-dependent process that decreases the accumulation of the antibiotic in whole cells. This protein functions as a metal-tetracycline/H(+) antiporter.</text>
</comment>
<evidence type="ECO:0000256" key="1">
    <source>
        <dbReference type="ARBA" id="ARBA00003279"/>
    </source>
</evidence>
<feature type="transmembrane region" description="Helical" evidence="8">
    <location>
        <begin position="219"/>
        <end position="245"/>
    </location>
</feature>
<evidence type="ECO:0000313" key="10">
    <source>
        <dbReference type="EMBL" id="MBC8752709.1"/>
    </source>
</evidence>
<evidence type="ECO:0000256" key="2">
    <source>
        <dbReference type="ARBA" id="ARBA00004141"/>
    </source>
</evidence>
<keyword evidence="7 8" id="KW-0472">Membrane</keyword>
<keyword evidence="6 8" id="KW-1133">Transmembrane helix</keyword>
<feature type="domain" description="Major facilitator superfamily (MFS) profile" evidence="9">
    <location>
        <begin position="17"/>
        <end position="400"/>
    </location>
</feature>
<comment type="subcellular location">
    <subcellularLocation>
        <location evidence="2">Membrane</location>
        <topology evidence="2">Multi-pass membrane protein</topology>
    </subcellularLocation>
</comment>
<feature type="transmembrane region" description="Helical" evidence="8">
    <location>
        <begin position="257"/>
        <end position="275"/>
    </location>
</feature>
<dbReference type="PANTHER" id="PTHR23504:SF15">
    <property type="entry name" value="MAJOR FACILITATOR SUPERFAMILY (MFS) PROFILE DOMAIN-CONTAINING PROTEIN"/>
    <property type="match status" value="1"/>
</dbReference>
<feature type="transmembrane region" description="Helical" evidence="8">
    <location>
        <begin position="92"/>
        <end position="113"/>
    </location>
</feature>
<evidence type="ECO:0000256" key="7">
    <source>
        <dbReference type="ARBA" id="ARBA00023136"/>
    </source>
</evidence>
<comment type="caution">
    <text evidence="10">The sequence shown here is derived from an EMBL/GenBank/DDBJ whole genome shotgun (WGS) entry which is preliminary data.</text>
</comment>
<evidence type="ECO:0000256" key="3">
    <source>
        <dbReference type="ARBA" id="ARBA00007520"/>
    </source>
</evidence>
<feature type="transmembrane region" description="Helical" evidence="8">
    <location>
        <begin position="287"/>
        <end position="306"/>
    </location>
</feature>
<feature type="transmembrane region" description="Helical" evidence="8">
    <location>
        <begin position="51"/>
        <end position="72"/>
    </location>
</feature>
<evidence type="ECO:0000256" key="5">
    <source>
        <dbReference type="ARBA" id="ARBA00022692"/>
    </source>
</evidence>
<feature type="transmembrane region" description="Helical" evidence="8">
    <location>
        <begin position="140"/>
        <end position="159"/>
    </location>
</feature>
<organism evidence="10 11">
    <name type="scientific">Paraburkholderia podalyriae</name>
    <dbReference type="NCBI Taxonomy" id="1938811"/>
    <lineage>
        <taxon>Bacteria</taxon>
        <taxon>Pseudomonadati</taxon>
        <taxon>Pseudomonadota</taxon>
        <taxon>Betaproteobacteria</taxon>
        <taxon>Burkholderiales</taxon>
        <taxon>Burkholderiaceae</taxon>
        <taxon>Paraburkholderia</taxon>
    </lineage>
</organism>
<evidence type="ECO:0000256" key="6">
    <source>
        <dbReference type="ARBA" id="ARBA00022989"/>
    </source>
</evidence>
<dbReference type="PROSITE" id="PS50850">
    <property type="entry name" value="MFS"/>
    <property type="match status" value="1"/>
</dbReference>
<feature type="transmembrane region" description="Helical" evidence="8">
    <location>
        <begin position="20"/>
        <end position="39"/>
    </location>
</feature>
<dbReference type="Gene3D" id="1.20.1250.20">
    <property type="entry name" value="MFS general substrate transporter like domains"/>
    <property type="match status" value="1"/>
</dbReference>
<feature type="transmembrane region" description="Helical" evidence="8">
    <location>
        <begin position="312"/>
        <end position="334"/>
    </location>
</feature>
<dbReference type="PRINTS" id="PR01035">
    <property type="entry name" value="TCRTETA"/>
</dbReference>
<feature type="transmembrane region" description="Helical" evidence="8">
    <location>
        <begin position="165"/>
        <end position="189"/>
    </location>
</feature>
<keyword evidence="5 8" id="KW-0812">Transmembrane</keyword>
<evidence type="ECO:0000313" key="11">
    <source>
        <dbReference type="Proteomes" id="UP000736373"/>
    </source>
</evidence>
<feature type="transmembrane region" description="Helical" evidence="8">
    <location>
        <begin position="375"/>
        <end position="396"/>
    </location>
</feature>
<comment type="similarity">
    <text evidence="3">Belongs to the major facilitator superfamily. TCR/Tet family.</text>
</comment>
<accession>A0ABR7Q2C3</accession>
<dbReference type="SUPFAM" id="SSF103473">
    <property type="entry name" value="MFS general substrate transporter"/>
    <property type="match status" value="1"/>
</dbReference>
<proteinExistence type="inferred from homology"/>
<protein>
    <submittedName>
        <fullName evidence="10">MFS transporter</fullName>
    </submittedName>
</protein>
<sequence length="419" mass="43610">MSVVVMSADADRLPVRVMAPLFGVVAIDAIGMGVILPLLPFYSQHFGASPFALGALVAIFSLGQFIAAPMLGRLSDRFGRKGVLLGSQTGTFVSLVLLACAGNLLIVFLARILDGITSGNLSVASAYAVDHSSPQNRRRAIGLVSAAVGVGMMVGPSLSAGLSRISISAPILAAALLSALSATVNVIFLPGDDKSAPGKGKRQVLSLWRTLRSPGAAPVLLVLALFYFGFSMYVSQFALFLQAHYVWNGAAFGPREVGYIFTASGAINIIVQTVAMKKLDEVIPENLLAAVSLPLFSIGLSIFNFLPGLAPLAVGLVMASVGTAMTRPTLMAALSMTSSPQQQGAIMGLNTSLMAVCNVIAPLVAGALIDHGLYFGWAFAIASIMAAGGCCTLVLVRLKKWPGDRPQPMPEGPFQPGQH</sequence>
<dbReference type="CDD" id="cd17330">
    <property type="entry name" value="MFS_SLC46_TetA_like"/>
    <property type="match status" value="1"/>
</dbReference>
<keyword evidence="11" id="KW-1185">Reference proteome</keyword>
<dbReference type="PROSITE" id="PS00216">
    <property type="entry name" value="SUGAR_TRANSPORT_1"/>
    <property type="match status" value="1"/>
</dbReference>
<evidence type="ECO:0000256" key="4">
    <source>
        <dbReference type="ARBA" id="ARBA00022448"/>
    </source>
</evidence>
<dbReference type="EMBL" id="VZQQ01000138">
    <property type="protein sequence ID" value="MBC8752709.1"/>
    <property type="molecule type" value="Genomic_DNA"/>
</dbReference>
<feature type="transmembrane region" description="Helical" evidence="8">
    <location>
        <begin position="346"/>
        <end position="369"/>
    </location>
</feature>
<dbReference type="InterPro" id="IPR020846">
    <property type="entry name" value="MFS_dom"/>
</dbReference>
<dbReference type="Proteomes" id="UP000736373">
    <property type="component" value="Unassembled WGS sequence"/>
</dbReference>
<keyword evidence="4" id="KW-0813">Transport</keyword>
<dbReference type="Pfam" id="PF07690">
    <property type="entry name" value="MFS_1"/>
    <property type="match status" value="1"/>
</dbReference>
<dbReference type="InterPro" id="IPR005829">
    <property type="entry name" value="Sugar_transporter_CS"/>
</dbReference>
<evidence type="ECO:0000256" key="8">
    <source>
        <dbReference type="SAM" id="Phobius"/>
    </source>
</evidence>
<name>A0ABR7Q2C3_9BURK</name>
<evidence type="ECO:0000259" key="9">
    <source>
        <dbReference type="PROSITE" id="PS50850"/>
    </source>
</evidence>
<dbReference type="PANTHER" id="PTHR23504">
    <property type="entry name" value="MAJOR FACILITATOR SUPERFAMILY DOMAIN-CONTAINING PROTEIN 10"/>
    <property type="match status" value="1"/>
</dbReference>
<reference evidence="10 11" key="1">
    <citation type="submission" date="2019-09" db="EMBL/GenBank/DDBJ databases">
        <title>Paraburkholderia podalyriae sp. nov., A South African Podalyria-associated rhizobium.</title>
        <authorList>
            <person name="Mavima L."/>
            <person name="Beukes C.W."/>
            <person name="Palmer M."/>
            <person name="De Meyer S.E."/>
            <person name="James E.K."/>
            <person name="Maluk M."/>
            <person name="Avontuur J.R."/>
            <person name="Chan W.Y."/>
            <person name="Venter S.N."/>
            <person name="Steenkamp E.T."/>
        </authorList>
    </citation>
    <scope>NUCLEOTIDE SEQUENCE [LARGE SCALE GENOMIC DNA]</scope>
    <source>
        <strain evidence="10 11">WC7.3b</strain>
    </source>
</reference>
<gene>
    <name evidence="10" type="ORF">F6X42_42065</name>
</gene>